<dbReference type="Pfam" id="PF00005">
    <property type="entry name" value="ABC_tran"/>
    <property type="match status" value="1"/>
</dbReference>
<accession>A0A0C1QYL4</accession>
<dbReference type="GO" id="GO:0005524">
    <property type="term" value="F:ATP binding"/>
    <property type="evidence" value="ECO:0007669"/>
    <property type="project" value="UniProtKB-KW"/>
</dbReference>
<evidence type="ECO:0000256" key="1">
    <source>
        <dbReference type="ARBA" id="ARBA00005417"/>
    </source>
</evidence>
<keyword evidence="2" id="KW-0813">Transport</keyword>
<keyword evidence="7" id="KW-0029">Amino-acid transport</keyword>
<keyword evidence="3" id="KW-1003">Cell membrane</keyword>
<name>A0A0C1QYL4_9CLOT</name>
<dbReference type="InterPro" id="IPR003593">
    <property type="entry name" value="AAA+_ATPase"/>
</dbReference>
<keyword evidence="8" id="KW-0472">Membrane</keyword>
<dbReference type="SUPFAM" id="SSF52540">
    <property type="entry name" value="P-loop containing nucleoside triphosphate hydrolases"/>
    <property type="match status" value="1"/>
</dbReference>
<evidence type="ECO:0000256" key="4">
    <source>
        <dbReference type="ARBA" id="ARBA00022741"/>
    </source>
</evidence>
<dbReference type="AlphaFoldDB" id="A0A0C1QYL4"/>
<protein>
    <submittedName>
        <fullName evidence="10">ABC transporter family protein</fullName>
    </submittedName>
</protein>
<evidence type="ECO:0000256" key="2">
    <source>
        <dbReference type="ARBA" id="ARBA00022448"/>
    </source>
</evidence>
<feature type="domain" description="ABC transporter" evidence="9">
    <location>
        <begin position="2"/>
        <end position="237"/>
    </location>
</feature>
<dbReference type="EMBL" id="AYSO01000017">
    <property type="protein sequence ID" value="KIE46137.1"/>
    <property type="molecule type" value="Genomic_DNA"/>
</dbReference>
<keyword evidence="11" id="KW-1185">Reference proteome</keyword>
<organism evidence="10 11">
    <name type="scientific">Clostridium argentinense CDC 2741</name>
    <dbReference type="NCBI Taxonomy" id="1418104"/>
    <lineage>
        <taxon>Bacteria</taxon>
        <taxon>Bacillati</taxon>
        <taxon>Bacillota</taxon>
        <taxon>Clostridia</taxon>
        <taxon>Eubacteriales</taxon>
        <taxon>Clostridiaceae</taxon>
        <taxon>Clostridium</taxon>
    </lineage>
</organism>
<evidence type="ECO:0000256" key="5">
    <source>
        <dbReference type="ARBA" id="ARBA00022840"/>
    </source>
</evidence>
<dbReference type="SMART" id="SM00382">
    <property type="entry name" value="AAA"/>
    <property type="match status" value="1"/>
</dbReference>
<evidence type="ECO:0000313" key="10">
    <source>
        <dbReference type="EMBL" id="KIE46137.1"/>
    </source>
</evidence>
<keyword evidence="4" id="KW-0547">Nucleotide-binding</keyword>
<evidence type="ECO:0000256" key="8">
    <source>
        <dbReference type="ARBA" id="ARBA00023136"/>
    </source>
</evidence>
<comment type="similarity">
    <text evidence="1">Belongs to the ABC transporter superfamily.</text>
</comment>
<gene>
    <name evidence="10" type="ORF">U732_1673</name>
</gene>
<dbReference type="PANTHER" id="PTHR43166">
    <property type="entry name" value="AMINO ACID IMPORT ATP-BINDING PROTEIN"/>
    <property type="match status" value="1"/>
</dbReference>
<dbReference type="RefSeq" id="WP_039633475.1">
    <property type="nucleotide sequence ID" value="NZ_AYSO01000017.1"/>
</dbReference>
<dbReference type="Gene3D" id="3.40.50.300">
    <property type="entry name" value="P-loop containing nucleotide triphosphate hydrolases"/>
    <property type="match status" value="1"/>
</dbReference>
<evidence type="ECO:0000256" key="3">
    <source>
        <dbReference type="ARBA" id="ARBA00022475"/>
    </source>
</evidence>
<dbReference type="InterPro" id="IPR003439">
    <property type="entry name" value="ABC_transporter-like_ATP-bd"/>
</dbReference>
<dbReference type="STRING" id="29341.RSJ17_17150"/>
<dbReference type="GO" id="GO:0016887">
    <property type="term" value="F:ATP hydrolysis activity"/>
    <property type="evidence" value="ECO:0007669"/>
    <property type="project" value="InterPro"/>
</dbReference>
<dbReference type="InterPro" id="IPR050086">
    <property type="entry name" value="MetN_ABC_transporter-like"/>
</dbReference>
<evidence type="ECO:0000256" key="7">
    <source>
        <dbReference type="ARBA" id="ARBA00022970"/>
    </source>
</evidence>
<dbReference type="PANTHER" id="PTHR43166:SF30">
    <property type="entry name" value="METHIONINE IMPORT ATP-BINDING PROTEIN METN"/>
    <property type="match status" value="1"/>
</dbReference>
<evidence type="ECO:0000259" key="9">
    <source>
        <dbReference type="PROSITE" id="PS50893"/>
    </source>
</evidence>
<dbReference type="InterPro" id="IPR017871">
    <property type="entry name" value="ABC_transporter-like_CS"/>
</dbReference>
<dbReference type="OrthoDB" id="9804199at2"/>
<dbReference type="GO" id="GO:0005886">
    <property type="term" value="C:plasma membrane"/>
    <property type="evidence" value="ECO:0007669"/>
    <property type="project" value="UniProtKB-ARBA"/>
</dbReference>
<dbReference type="GO" id="GO:0006865">
    <property type="term" value="P:amino acid transport"/>
    <property type="evidence" value="ECO:0007669"/>
    <property type="project" value="UniProtKB-KW"/>
</dbReference>
<keyword evidence="6" id="KW-1278">Translocase</keyword>
<sequence>MIEIVNLEKSFHTRKVLDNVNLKIDTGMIYGLVGQSGAGKSTLLRCINGLEKYNKGSIVVDGIKVEDLNRYEMRNFRKDMGMIFQQFSLIDRKTVYKNIAFPLECWGYKKDDIHNRVKELVEMVGLEDKIYAYPTELSGGQKQRVAIARALALKPKYILSDESTSALDPNTTKSILSLIKKISRDMNITVLVVTHEMDVVQGICDELSILEQGKITESGNVIDLFSDKPKSLLNLLGEKEVTLPQSGVNIRLNVNLNRDYGVVSQLAKYISGDFNLLDSDFYNNDSIRYNNLLINIDENDFDKTIEFLQKKSVEFRIVSKGGVIDGCK</sequence>
<reference evidence="10 11" key="1">
    <citation type="journal article" date="2015" name="Infect. Genet. Evol.">
        <title>Genomic sequences of six botulinum neurotoxin-producing strains representing three clostridial species illustrate the mobility and diversity of botulinum neurotoxin genes.</title>
        <authorList>
            <person name="Smith T.J."/>
            <person name="Hill K.K."/>
            <person name="Xie G."/>
            <person name="Foley B.T."/>
            <person name="Williamson C.H."/>
            <person name="Foster J.T."/>
            <person name="Johnson S.L."/>
            <person name="Chertkov O."/>
            <person name="Teshima H."/>
            <person name="Gibbons H.S."/>
            <person name="Johnsky L.A."/>
            <person name="Karavis M.A."/>
            <person name="Smith L.A."/>
        </authorList>
    </citation>
    <scope>NUCLEOTIDE SEQUENCE [LARGE SCALE GENOMIC DNA]</scope>
    <source>
        <strain evidence="10 11">CDC 2741</strain>
    </source>
</reference>
<dbReference type="Proteomes" id="UP000031366">
    <property type="component" value="Unassembled WGS sequence"/>
</dbReference>
<dbReference type="FunFam" id="3.40.50.300:FF:000056">
    <property type="entry name" value="Cell division ATP-binding protein FtsE"/>
    <property type="match status" value="1"/>
</dbReference>
<evidence type="ECO:0000313" key="11">
    <source>
        <dbReference type="Proteomes" id="UP000031366"/>
    </source>
</evidence>
<dbReference type="PROSITE" id="PS50893">
    <property type="entry name" value="ABC_TRANSPORTER_2"/>
    <property type="match status" value="1"/>
</dbReference>
<evidence type="ECO:0000256" key="6">
    <source>
        <dbReference type="ARBA" id="ARBA00022967"/>
    </source>
</evidence>
<proteinExistence type="inferred from homology"/>
<dbReference type="InterPro" id="IPR027417">
    <property type="entry name" value="P-loop_NTPase"/>
</dbReference>
<keyword evidence="5" id="KW-0067">ATP-binding</keyword>
<comment type="caution">
    <text evidence="10">The sequence shown here is derived from an EMBL/GenBank/DDBJ whole genome shotgun (WGS) entry which is preliminary data.</text>
</comment>
<dbReference type="PROSITE" id="PS00211">
    <property type="entry name" value="ABC_TRANSPORTER_1"/>
    <property type="match status" value="1"/>
</dbReference>